<proteinExistence type="predicted"/>
<dbReference type="Pfam" id="PF14016">
    <property type="entry name" value="DUF4232"/>
    <property type="match status" value="1"/>
</dbReference>
<feature type="region of interest" description="Disordered" evidence="1">
    <location>
        <begin position="168"/>
        <end position="204"/>
    </location>
</feature>
<evidence type="ECO:0000313" key="3">
    <source>
        <dbReference type="EMBL" id="SNT61134.1"/>
    </source>
</evidence>
<feature type="compositionally biased region" description="Basic residues" evidence="1">
    <location>
        <begin position="189"/>
        <end position="204"/>
    </location>
</feature>
<sequence length="204" mass="21878">MLLAVAAVLAGAAGCGTETAPAALPSEPYPVLPSKPPMPTPFPPERTRPAPPVCTPEGISIGMDEPEAAMGLRAATIRLRNCGDRPYRLNGYPSVRVLDKDRQPFDVKVVRGTRQVKDPGPKPLTIRPGGSAVFGILWRNLVTDPTTTAVAGTYLEVRPAPGRPVVIVESDGPLDLGNTGRMEETAWHLPRRSSTPRRPSIPRR</sequence>
<dbReference type="AlphaFoldDB" id="A0A239P3B8"/>
<evidence type="ECO:0000313" key="4">
    <source>
        <dbReference type="Proteomes" id="UP000198318"/>
    </source>
</evidence>
<accession>A0A239P3B8</accession>
<gene>
    <name evidence="3" type="ORF">SAMN05443665_10624</name>
</gene>
<protein>
    <recommendedName>
        <fullName evidence="2">DUF4232 domain-containing protein</fullName>
    </recommendedName>
</protein>
<name>A0A239P3B8_9ACTN</name>
<dbReference type="Proteomes" id="UP000198318">
    <property type="component" value="Unassembled WGS sequence"/>
</dbReference>
<keyword evidence="4" id="KW-1185">Reference proteome</keyword>
<evidence type="ECO:0000259" key="2">
    <source>
        <dbReference type="Pfam" id="PF14016"/>
    </source>
</evidence>
<evidence type="ECO:0000256" key="1">
    <source>
        <dbReference type="SAM" id="MobiDB-lite"/>
    </source>
</evidence>
<dbReference type="InterPro" id="IPR025326">
    <property type="entry name" value="DUF4232"/>
</dbReference>
<organism evidence="3 4">
    <name type="scientific">Actinomadura meyerae</name>
    <dbReference type="NCBI Taxonomy" id="240840"/>
    <lineage>
        <taxon>Bacteria</taxon>
        <taxon>Bacillati</taxon>
        <taxon>Actinomycetota</taxon>
        <taxon>Actinomycetes</taxon>
        <taxon>Streptosporangiales</taxon>
        <taxon>Thermomonosporaceae</taxon>
        <taxon>Actinomadura</taxon>
    </lineage>
</organism>
<reference evidence="3 4" key="1">
    <citation type="submission" date="2017-06" db="EMBL/GenBank/DDBJ databases">
        <authorList>
            <person name="Kim H.J."/>
            <person name="Triplett B.A."/>
        </authorList>
    </citation>
    <scope>NUCLEOTIDE SEQUENCE [LARGE SCALE GENOMIC DNA]</scope>
    <source>
        <strain evidence="3 4">DSM 44715</strain>
    </source>
</reference>
<dbReference type="EMBL" id="FZOR01000062">
    <property type="protein sequence ID" value="SNT61134.1"/>
    <property type="molecule type" value="Genomic_DNA"/>
</dbReference>
<feature type="domain" description="DUF4232" evidence="2">
    <location>
        <begin position="54"/>
        <end position="187"/>
    </location>
</feature>